<keyword evidence="2" id="KW-0269">Exonuclease</keyword>
<evidence type="ECO:0000256" key="1">
    <source>
        <dbReference type="SAM" id="Phobius"/>
    </source>
</evidence>
<dbReference type="OrthoDB" id="2652863at2"/>
<dbReference type="RefSeq" id="WP_089523442.1">
    <property type="nucleotide sequence ID" value="NZ_NMUQ01000001.1"/>
</dbReference>
<keyword evidence="1" id="KW-1133">Transmembrane helix</keyword>
<evidence type="ECO:0000313" key="2">
    <source>
        <dbReference type="EMBL" id="OXM16358.1"/>
    </source>
</evidence>
<feature type="transmembrane region" description="Helical" evidence="1">
    <location>
        <begin position="45"/>
        <end position="63"/>
    </location>
</feature>
<name>A0A229P2M2_9BACL</name>
<dbReference type="GO" id="GO:0004527">
    <property type="term" value="F:exonuclease activity"/>
    <property type="evidence" value="ECO:0007669"/>
    <property type="project" value="UniProtKB-KW"/>
</dbReference>
<keyword evidence="1" id="KW-0812">Transmembrane</keyword>
<gene>
    <name evidence="2" type="ORF">CGZ75_06655</name>
</gene>
<dbReference type="InterPro" id="IPR017259">
    <property type="entry name" value="UCP037672"/>
</dbReference>
<keyword evidence="1" id="KW-0472">Membrane</keyword>
<keyword evidence="2" id="KW-0378">Hydrolase</keyword>
<dbReference type="Pfam" id="PF12650">
    <property type="entry name" value="DUF3784"/>
    <property type="match status" value="1"/>
</dbReference>
<keyword evidence="2" id="KW-0540">Nuclease</keyword>
<dbReference type="EMBL" id="NMUQ01000001">
    <property type="protein sequence ID" value="OXM16358.1"/>
    <property type="molecule type" value="Genomic_DNA"/>
</dbReference>
<comment type="caution">
    <text evidence="2">The sequence shown here is derived from an EMBL/GenBank/DDBJ whole genome shotgun (WGS) entry which is preliminary data.</text>
</comment>
<dbReference type="Proteomes" id="UP000215145">
    <property type="component" value="Unassembled WGS sequence"/>
</dbReference>
<feature type="transmembrane region" description="Helical" evidence="1">
    <location>
        <begin position="70"/>
        <end position="88"/>
    </location>
</feature>
<dbReference type="AlphaFoldDB" id="A0A229P2M2"/>
<protein>
    <submittedName>
        <fullName evidence="2">Exonuclease</fullName>
    </submittedName>
</protein>
<organism evidence="2 3">
    <name type="scientific">Paenibacillus herberti</name>
    <dbReference type="NCBI Taxonomy" id="1619309"/>
    <lineage>
        <taxon>Bacteria</taxon>
        <taxon>Bacillati</taxon>
        <taxon>Bacillota</taxon>
        <taxon>Bacilli</taxon>
        <taxon>Bacillales</taxon>
        <taxon>Paenibacillaceae</taxon>
        <taxon>Paenibacillus</taxon>
    </lineage>
</organism>
<keyword evidence="3" id="KW-1185">Reference proteome</keyword>
<reference evidence="2 3" key="1">
    <citation type="submission" date="2017-07" db="EMBL/GenBank/DDBJ databases">
        <title>Paenibacillus herberti R33 genome sequencing and assembly.</title>
        <authorList>
            <person name="Su W."/>
        </authorList>
    </citation>
    <scope>NUCLEOTIDE SEQUENCE [LARGE SCALE GENOMIC DNA]</scope>
    <source>
        <strain evidence="2 3">R33</strain>
    </source>
</reference>
<proteinExistence type="predicted"/>
<accession>A0A229P2M2</accession>
<sequence>MTPHLIFLGVVFLVLAHLVGVQKKTWLLSGFNQHRVRDKEKLAKLAGSYNFIVGIAMIVAGLIDNPDAEVVLPISIVGFVILLGYVNTRMVDR</sequence>
<evidence type="ECO:0000313" key="3">
    <source>
        <dbReference type="Proteomes" id="UP000215145"/>
    </source>
</evidence>